<proteinExistence type="inferred from homology"/>
<organism evidence="15">
    <name type="scientific">Salvia splendens</name>
    <name type="common">Scarlet sage</name>
    <dbReference type="NCBI Taxonomy" id="180675"/>
    <lineage>
        <taxon>Eukaryota</taxon>
        <taxon>Viridiplantae</taxon>
        <taxon>Streptophyta</taxon>
        <taxon>Embryophyta</taxon>
        <taxon>Tracheophyta</taxon>
        <taxon>Spermatophyta</taxon>
        <taxon>Magnoliopsida</taxon>
        <taxon>eudicotyledons</taxon>
        <taxon>Gunneridae</taxon>
        <taxon>Pentapetalae</taxon>
        <taxon>asterids</taxon>
        <taxon>lamiids</taxon>
        <taxon>Lamiales</taxon>
        <taxon>Lamiaceae</taxon>
        <taxon>Nepetoideae</taxon>
        <taxon>Mentheae</taxon>
        <taxon>Salviinae</taxon>
        <taxon>Salvia</taxon>
        <taxon>Salvia subgen. Calosphace</taxon>
        <taxon>core Calosphace</taxon>
    </lineage>
</organism>
<evidence type="ECO:0000259" key="14">
    <source>
        <dbReference type="Pfam" id="PF01370"/>
    </source>
</evidence>
<evidence type="ECO:0000256" key="8">
    <source>
        <dbReference type="ARBA" id="ARBA00039057"/>
    </source>
</evidence>
<evidence type="ECO:0000256" key="13">
    <source>
        <dbReference type="ARBA" id="ARBA00049132"/>
    </source>
</evidence>
<comment type="catalytic activity">
    <reaction evidence="13">
        <text>a (2R,3S,4S)-leucoanthocyanidin + NADP(+) = a (2R,3R)-dihydroflavonol + NADPH + H(+)</text>
        <dbReference type="Rhea" id="RHEA:54444"/>
        <dbReference type="ChEBI" id="CHEBI:15378"/>
        <dbReference type="ChEBI" id="CHEBI:57783"/>
        <dbReference type="ChEBI" id="CHEBI:58349"/>
        <dbReference type="ChEBI" id="CHEBI:138176"/>
        <dbReference type="ChEBI" id="CHEBI:138188"/>
        <dbReference type="EC" id="1.1.1.219"/>
    </reaction>
</comment>
<reference evidence="15" key="1">
    <citation type="submission" date="2018-01" db="EMBL/GenBank/DDBJ databases">
        <authorList>
            <person name="Mao J.F."/>
        </authorList>
    </citation>
    <scope>NUCLEOTIDE SEQUENCE</scope>
    <source>
        <strain evidence="15">Huo1</strain>
        <tissue evidence="15">Leaf</tissue>
    </source>
</reference>
<accession>A0A8X8Y2X5</accession>
<dbReference type="SUPFAM" id="SSF51735">
    <property type="entry name" value="NAD(P)-binding Rossmann-fold domains"/>
    <property type="match status" value="1"/>
</dbReference>
<gene>
    <name evidence="15" type="ORF">SASPL_115290</name>
</gene>
<dbReference type="GO" id="GO:0045552">
    <property type="term" value="F:dihydroflavanol 4-reductase activity"/>
    <property type="evidence" value="ECO:0007669"/>
    <property type="project" value="UniProtKB-EC"/>
</dbReference>
<dbReference type="EMBL" id="PNBA02000005">
    <property type="protein sequence ID" value="KAG6424868.1"/>
    <property type="molecule type" value="Genomic_DNA"/>
</dbReference>
<dbReference type="GO" id="GO:0009813">
    <property type="term" value="P:flavonoid biosynthetic process"/>
    <property type="evidence" value="ECO:0007669"/>
    <property type="project" value="UniProtKB-KW"/>
</dbReference>
<evidence type="ECO:0000256" key="7">
    <source>
        <dbReference type="ARBA" id="ARBA00039055"/>
    </source>
</evidence>
<keyword evidence="4" id="KW-0284">Flavonoid biosynthesis</keyword>
<dbReference type="InterPro" id="IPR050425">
    <property type="entry name" value="NAD(P)_dehydrat-like"/>
</dbReference>
<reference evidence="15" key="2">
    <citation type="submission" date="2020-08" db="EMBL/GenBank/DDBJ databases">
        <title>Plant Genome Project.</title>
        <authorList>
            <person name="Zhang R.-G."/>
        </authorList>
    </citation>
    <scope>NUCLEOTIDE SEQUENCE</scope>
    <source>
        <strain evidence="15">Huo1</strain>
        <tissue evidence="15">Leaf</tissue>
    </source>
</reference>
<evidence type="ECO:0000256" key="3">
    <source>
        <dbReference type="ARBA" id="ARBA00023002"/>
    </source>
</evidence>
<evidence type="ECO:0000313" key="16">
    <source>
        <dbReference type="Proteomes" id="UP000298416"/>
    </source>
</evidence>
<feature type="domain" description="NAD-dependent epimerase/dehydratase" evidence="14">
    <location>
        <begin position="11"/>
        <end position="236"/>
    </location>
</feature>
<evidence type="ECO:0000256" key="11">
    <source>
        <dbReference type="ARBA" id="ARBA00042831"/>
    </source>
</evidence>
<comment type="pathway">
    <text evidence="1">Pigment biosynthesis; anthocyanin biosynthesis.</text>
</comment>
<comment type="function">
    <text evidence="6">Bifunctional enzyme involved in flavonoid metabolism.</text>
</comment>
<evidence type="ECO:0000256" key="1">
    <source>
        <dbReference type="ARBA" id="ARBA00004935"/>
    </source>
</evidence>
<evidence type="ECO:0000256" key="10">
    <source>
        <dbReference type="ARBA" id="ARBA00042087"/>
    </source>
</evidence>
<evidence type="ECO:0000256" key="4">
    <source>
        <dbReference type="ARBA" id="ARBA00023241"/>
    </source>
</evidence>
<evidence type="ECO:0000256" key="5">
    <source>
        <dbReference type="ARBA" id="ARBA00023445"/>
    </source>
</evidence>
<dbReference type="PANTHER" id="PTHR10366">
    <property type="entry name" value="NAD DEPENDENT EPIMERASE/DEHYDRATASE"/>
    <property type="match status" value="1"/>
</dbReference>
<comment type="caution">
    <text evidence="15">The sequence shown here is derived from an EMBL/GenBank/DDBJ whole genome shotgun (WGS) entry which is preliminary data.</text>
</comment>
<evidence type="ECO:0000256" key="12">
    <source>
        <dbReference type="ARBA" id="ARBA00048870"/>
    </source>
</evidence>
<dbReference type="GO" id="GO:0047890">
    <property type="term" value="F:flavanone 4-reductase activity"/>
    <property type="evidence" value="ECO:0007669"/>
    <property type="project" value="UniProtKB-EC"/>
</dbReference>
<protein>
    <recommendedName>
        <fullName evidence="9">Dihydroflavonol 4-reductase</fullName>
        <ecNumber evidence="8">1.1.1.219</ecNumber>
        <ecNumber evidence="7">1.1.1.234</ecNumber>
    </recommendedName>
    <alternativeName>
        <fullName evidence="11">Dihydrokaempferol 4-reductase</fullName>
    </alternativeName>
    <alternativeName>
        <fullName evidence="10">Flavanone 4-reductase</fullName>
    </alternativeName>
</protein>
<dbReference type="FunFam" id="3.40.50.720:FF:000085">
    <property type="entry name" value="Dihydroflavonol reductase"/>
    <property type="match status" value="1"/>
</dbReference>
<keyword evidence="3" id="KW-0560">Oxidoreductase</keyword>
<dbReference type="InterPro" id="IPR036291">
    <property type="entry name" value="NAD(P)-bd_dom_sf"/>
</dbReference>
<keyword evidence="2" id="KW-0521">NADP</keyword>
<dbReference type="EC" id="1.1.1.219" evidence="8"/>
<comment type="catalytic activity">
    <reaction evidence="12">
        <text>(2S)-flavan-4-ol + NADP(+) = (2S)-flavanone + NADPH + H(+)</text>
        <dbReference type="Rhea" id="RHEA:11228"/>
        <dbReference type="ChEBI" id="CHEBI:15378"/>
        <dbReference type="ChEBI" id="CHEBI:15605"/>
        <dbReference type="ChEBI" id="CHEBI:15606"/>
        <dbReference type="ChEBI" id="CHEBI:57783"/>
        <dbReference type="ChEBI" id="CHEBI:58349"/>
        <dbReference type="EC" id="1.1.1.234"/>
    </reaction>
</comment>
<sequence length="315" mass="34470">MSRGGVEEEVVCVTGASGYVASWIVKLLLHRGYTVKATLRNLSDPRKTEHLKALEGAEERLELLEADLVEEGSFDSVIDCCVGVFHTASPVIVATTNPQADLIDPAVNGTLNVLKSCRRAKSVRRVVLTSSTGAVVYNGKPIAPGVVVDETWHSDPSFCHENKTLAEQAAWEFARENGIDLVVMNPGIVFGPLLQPTLNLTSQFVLDVVKGKPGFPLYQCVDVRDVAYAHIMGFEKSSARGRYLLVAESMTRIQLGHLLHKLYPSIVDAQIRVDDNPIGEVSRKKAESLGVSFMAAEVSLKDTVESFKEKNFLNF</sequence>
<dbReference type="EC" id="1.1.1.234" evidence="7"/>
<evidence type="ECO:0000256" key="6">
    <source>
        <dbReference type="ARBA" id="ARBA00037100"/>
    </source>
</evidence>
<comment type="similarity">
    <text evidence="5">Belongs to the NAD(P)-dependent epimerase/dehydratase family. Dihydroflavonol-4-reductase subfamily.</text>
</comment>
<dbReference type="InterPro" id="IPR001509">
    <property type="entry name" value="Epimerase_deHydtase"/>
</dbReference>
<dbReference type="Gene3D" id="3.40.50.720">
    <property type="entry name" value="NAD(P)-binding Rossmann-like Domain"/>
    <property type="match status" value="1"/>
</dbReference>
<keyword evidence="16" id="KW-1185">Reference proteome</keyword>
<evidence type="ECO:0000256" key="9">
    <source>
        <dbReference type="ARBA" id="ARBA00039963"/>
    </source>
</evidence>
<name>A0A8X8Y2X5_SALSN</name>
<dbReference type="Pfam" id="PF01370">
    <property type="entry name" value="Epimerase"/>
    <property type="match status" value="1"/>
</dbReference>
<dbReference type="Proteomes" id="UP000298416">
    <property type="component" value="Unassembled WGS sequence"/>
</dbReference>
<dbReference type="PANTHER" id="PTHR10366:SF852">
    <property type="entry name" value="CINNAMOYL-COA REDUCTASE CAD2"/>
    <property type="match status" value="1"/>
</dbReference>
<evidence type="ECO:0000256" key="2">
    <source>
        <dbReference type="ARBA" id="ARBA00022857"/>
    </source>
</evidence>
<dbReference type="CDD" id="cd08958">
    <property type="entry name" value="FR_SDR_e"/>
    <property type="match status" value="1"/>
</dbReference>
<evidence type="ECO:0000313" key="15">
    <source>
        <dbReference type="EMBL" id="KAG6424868.1"/>
    </source>
</evidence>
<dbReference type="AlphaFoldDB" id="A0A8X8Y2X5"/>